<evidence type="ECO:0000313" key="1">
    <source>
        <dbReference type="EMBL" id="KAF9440807.1"/>
    </source>
</evidence>
<protein>
    <submittedName>
        <fullName evidence="1">Uncharacterized protein</fullName>
    </submittedName>
</protein>
<keyword evidence="2" id="KW-1185">Reference proteome</keyword>
<name>A0A9P5WYG8_9AGAR</name>
<dbReference type="EMBL" id="MU152252">
    <property type="protein sequence ID" value="KAF9440807.1"/>
    <property type="molecule type" value="Genomic_DNA"/>
</dbReference>
<organism evidence="1 2">
    <name type="scientific">Macrolepiota fuliginosa MF-IS2</name>
    <dbReference type="NCBI Taxonomy" id="1400762"/>
    <lineage>
        <taxon>Eukaryota</taxon>
        <taxon>Fungi</taxon>
        <taxon>Dikarya</taxon>
        <taxon>Basidiomycota</taxon>
        <taxon>Agaricomycotina</taxon>
        <taxon>Agaricomycetes</taxon>
        <taxon>Agaricomycetidae</taxon>
        <taxon>Agaricales</taxon>
        <taxon>Agaricineae</taxon>
        <taxon>Agaricaceae</taxon>
        <taxon>Macrolepiota</taxon>
    </lineage>
</organism>
<evidence type="ECO:0000313" key="2">
    <source>
        <dbReference type="Proteomes" id="UP000807342"/>
    </source>
</evidence>
<sequence length="51" mass="5481">MGEDPLDGGWVCMLERTISITKLCGVEGVAMVADVEHGTQVVANRPEFDFG</sequence>
<dbReference type="AlphaFoldDB" id="A0A9P5WYG8"/>
<reference evidence="1" key="1">
    <citation type="submission" date="2020-11" db="EMBL/GenBank/DDBJ databases">
        <authorList>
            <consortium name="DOE Joint Genome Institute"/>
            <person name="Ahrendt S."/>
            <person name="Riley R."/>
            <person name="Andreopoulos W."/>
            <person name="Labutti K."/>
            <person name="Pangilinan J."/>
            <person name="Ruiz-Duenas F.J."/>
            <person name="Barrasa J.M."/>
            <person name="Sanchez-Garcia M."/>
            <person name="Camarero S."/>
            <person name="Miyauchi S."/>
            <person name="Serrano A."/>
            <person name="Linde D."/>
            <person name="Babiker R."/>
            <person name="Drula E."/>
            <person name="Ayuso-Fernandez I."/>
            <person name="Pacheco R."/>
            <person name="Padilla G."/>
            <person name="Ferreira P."/>
            <person name="Barriuso J."/>
            <person name="Kellner H."/>
            <person name="Castanera R."/>
            <person name="Alfaro M."/>
            <person name="Ramirez L."/>
            <person name="Pisabarro A.G."/>
            <person name="Kuo A."/>
            <person name="Tritt A."/>
            <person name="Lipzen A."/>
            <person name="He G."/>
            <person name="Yan M."/>
            <person name="Ng V."/>
            <person name="Cullen D."/>
            <person name="Martin F."/>
            <person name="Rosso M.-N."/>
            <person name="Henrissat B."/>
            <person name="Hibbett D."/>
            <person name="Martinez A.T."/>
            <person name="Grigoriev I.V."/>
        </authorList>
    </citation>
    <scope>NUCLEOTIDE SEQUENCE</scope>
    <source>
        <strain evidence="1">MF-IS2</strain>
    </source>
</reference>
<proteinExistence type="predicted"/>
<gene>
    <name evidence="1" type="ORF">P691DRAFT_801249</name>
</gene>
<comment type="caution">
    <text evidence="1">The sequence shown here is derived from an EMBL/GenBank/DDBJ whole genome shotgun (WGS) entry which is preliminary data.</text>
</comment>
<accession>A0A9P5WYG8</accession>
<dbReference type="Proteomes" id="UP000807342">
    <property type="component" value="Unassembled WGS sequence"/>
</dbReference>